<reference evidence="10" key="1">
    <citation type="journal article" date="2023" name="Mol. Phylogenet. Evol.">
        <title>Genome-scale phylogeny and comparative genomics of the fungal order Sordariales.</title>
        <authorList>
            <person name="Hensen N."/>
            <person name="Bonometti L."/>
            <person name="Westerberg I."/>
            <person name="Brannstrom I.O."/>
            <person name="Guillou S."/>
            <person name="Cros-Aarteil S."/>
            <person name="Calhoun S."/>
            <person name="Haridas S."/>
            <person name="Kuo A."/>
            <person name="Mondo S."/>
            <person name="Pangilinan J."/>
            <person name="Riley R."/>
            <person name="LaButti K."/>
            <person name="Andreopoulos B."/>
            <person name="Lipzen A."/>
            <person name="Chen C."/>
            <person name="Yan M."/>
            <person name="Daum C."/>
            <person name="Ng V."/>
            <person name="Clum A."/>
            <person name="Steindorff A."/>
            <person name="Ohm R.A."/>
            <person name="Martin F."/>
            <person name="Silar P."/>
            <person name="Natvig D.O."/>
            <person name="Lalanne C."/>
            <person name="Gautier V."/>
            <person name="Ament-Velasquez S.L."/>
            <person name="Kruys A."/>
            <person name="Hutchinson M.I."/>
            <person name="Powell A.J."/>
            <person name="Barry K."/>
            <person name="Miller A.N."/>
            <person name="Grigoriev I.V."/>
            <person name="Debuchy R."/>
            <person name="Gladieux P."/>
            <person name="Hiltunen Thoren M."/>
            <person name="Johannesson H."/>
        </authorList>
    </citation>
    <scope>NUCLEOTIDE SEQUENCE</scope>
    <source>
        <strain evidence="10">CBS 333.67</strain>
    </source>
</reference>
<feature type="compositionally biased region" description="Low complexity" evidence="8">
    <location>
        <begin position="100"/>
        <end position="112"/>
    </location>
</feature>
<accession>A0AAJ0GLQ4</accession>
<dbReference type="EMBL" id="JAUDZG010000007">
    <property type="protein sequence ID" value="KAK3302271.1"/>
    <property type="molecule type" value="Genomic_DNA"/>
</dbReference>
<dbReference type="RefSeq" id="XP_062718051.1">
    <property type="nucleotide sequence ID" value="XM_062869923.1"/>
</dbReference>
<evidence type="ECO:0008006" key="12">
    <source>
        <dbReference type="Google" id="ProtNLM"/>
    </source>
</evidence>
<dbReference type="Gene3D" id="1.20.5.340">
    <property type="match status" value="1"/>
</dbReference>
<evidence type="ECO:0000256" key="7">
    <source>
        <dbReference type="ARBA" id="ARBA00023136"/>
    </source>
</evidence>
<feature type="region of interest" description="Disordered" evidence="8">
    <location>
        <begin position="415"/>
        <end position="448"/>
    </location>
</feature>
<evidence type="ECO:0000256" key="2">
    <source>
        <dbReference type="ARBA" id="ARBA00004370"/>
    </source>
</evidence>
<sequence>MATSRLTFLYPHLFRTGGRWSEHAASNAGRSSRRKPSPLTPSPACCQPAAPFTTPSAGRQAGFAKRAGKGVEPLAFQEPPKTQPNSEGRKPGGKDEAKGTAQATQTPPASTPRDGSQQQPSPPPAPDLPPTIELPPPGDINPTTQVKKGTPMDEILHMGPPPDSLSPPPSTTPPSSADAPAPSSSKSADTTTTTTTGGSSTSTTRTATTDTGRSPDKTPHLKPPQYVHHFDSYTLVKQLTAGGYTLPQAILAMKAIRTILASNLDAAQSGLVSKADVENETYLFRAACSELSAEVHNNRRVADEQLRQQRTLLQHEVDILAQRLNQELLTLNDSVRGMFNDRRMAVREEQKAVESRIQQINYKISVMLTSDSKSNIEGLRWVLIRRSVIGIIFMVIFTLGTIRYATFMAHKRQKEADQQAREEQELKKHDGRADITPAPDAAEILAAN</sequence>
<name>A0AAJ0GLQ4_9PEZI</name>
<feature type="compositionally biased region" description="Basic and acidic residues" evidence="8">
    <location>
        <begin position="415"/>
        <end position="433"/>
    </location>
</feature>
<dbReference type="Proteomes" id="UP001273166">
    <property type="component" value="Unassembled WGS sequence"/>
</dbReference>
<keyword evidence="4 9" id="KW-1133">Transmembrane helix</keyword>
<evidence type="ECO:0000256" key="5">
    <source>
        <dbReference type="ARBA" id="ARBA00023054"/>
    </source>
</evidence>
<evidence type="ECO:0000256" key="8">
    <source>
        <dbReference type="SAM" id="MobiDB-lite"/>
    </source>
</evidence>
<organism evidence="10 11">
    <name type="scientific">Chaetomium strumarium</name>
    <dbReference type="NCBI Taxonomy" id="1170767"/>
    <lineage>
        <taxon>Eukaryota</taxon>
        <taxon>Fungi</taxon>
        <taxon>Dikarya</taxon>
        <taxon>Ascomycota</taxon>
        <taxon>Pezizomycotina</taxon>
        <taxon>Sordariomycetes</taxon>
        <taxon>Sordariomycetidae</taxon>
        <taxon>Sordariales</taxon>
        <taxon>Chaetomiaceae</taxon>
        <taxon>Chaetomium</taxon>
    </lineage>
</organism>
<keyword evidence="7 9" id="KW-0472">Membrane</keyword>
<dbReference type="PANTHER" id="PTHR14360:SF12">
    <property type="entry name" value="MOZ PROTEIN REPRESENTS A CHROMATIN-ASSOCIATED ACETYLTRANSFERASE"/>
    <property type="match status" value="1"/>
</dbReference>
<evidence type="ECO:0000313" key="10">
    <source>
        <dbReference type="EMBL" id="KAK3302271.1"/>
    </source>
</evidence>
<feature type="compositionally biased region" description="Low complexity" evidence="8">
    <location>
        <begin position="173"/>
        <end position="212"/>
    </location>
</feature>
<keyword evidence="5" id="KW-0175">Coiled coil</keyword>
<protein>
    <recommendedName>
        <fullName evidence="12">MOZ protein represents a chromatin-associated acetyltransferase</fullName>
    </recommendedName>
</protein>
<keyword evidence="11" id="KW-1185">Reference proteome</keyword>
<comment type="subcellular location">
    <subcellularLocation>
        <location evidence="2">Membrane</location>
    </subcellularLocation>
    <subcellularLocation>
        <location evidence="1">Mitochondrion</location>
    </subcellularLocation>
</comment>
<evidence type="ECO:0000256" key="6">
    <source>
        <dbReference type="ARBA" id="ARBA00023128"/>
    </source>
</evidence>
<dbReference type="PANTHER" id="PTHR14360">
    <property type="entry name" value="PROTEIN FMP32, MITOCHONDRIAL"/>
    <property type="match status" value="1"/>
</dbReference>
<dbReference type="InterPro" id="IPR024461">
    <property type="entry name" value="CCDC90-like"/>
</dbReference>
<keyword evidence="3 9" id="KW-0812">Transmembrane</keyword>
<evidence type="ECO:0000256" key="1">
    <source>
        <dbReference type="ARBA" id="ARBA00004173"/>
    </source>
</evidence>
<proteinExistence type="predicted"/>
<evidence type="ECO:0000256" key="4">
    <source>
        <dbReference type="ARBA" id="ARBA00022989"/>
    </source>
</evidence>
<feature type="transmembrane region" description="Helical" evidence="9">
    <location>
        <begin position="383"/>
        <end position="405"/>
    </location>
</feature>
<gene>
    <name evidence="10" type="ORF">B0T15DRAFT_542478</name>
</gene>
<reference evidence="10" key="2">
    <citation type="submission" date="2023-06" db="EMBL/GenBank/DDBJ databases">
        <authorList>
            <consortium name="Lawrence Berkeley National Laboratory"/>
            <person name="Mondo S.J."/>
            <person name="Hensen N."/>
            <person name="Bonometti L."/>
            <person name="Westerberg I."/>
            <person name="Brannstrom I.O."/>
            <person name="Guillou S."/>
            <person name="Cros-Aarteil S."/>
            <person name="Calhoun S."/>
            <person name="Haridas S."/>
            <person name="Kuo A."/>
            <person name="Pangilinan J."/>
            <person name="Riley R."/>
            <person name="Labutti K."/>
            <person name="Andreopoulos B."/>
            <person name="Lipzen A."/>
            <person name="Chen C."/>
            <person name="Yanf M."/>
            <person name="Daum C."/>
            <person name="Ng V."/>
            <person name="Clum A."/>
            <person name="Steindorff A."/>
            <person name="Ohm R."/>
            <person name="Martin F."/>
            <person name="Silar P."/>
            <person name="Natvig D."/>
            <person name="Lalanne C."/>
            <person name="Gautier V."/>
            <person name="Ament-Velasquez S.L."/>
            <person name="Kruys A."/>
            <person name="Hutchinson M.I."/>
            <person name="Powell A.J."/>
            <person name="Barry K."/>
            <person name="Miller A.N."/>
            <person name="Grigoriev I.V."/>
            <person name="Debuchy R."/>
            <person name="Gladieux P."/>
            <person name="Thoren M.H."/>
            <person name="Johannesson H."/>
        </authorList>
    </citation>
    <scope>NUCLEOTIDE SEQUENCE</scope>
    <source>
        <strain evidence="10">CBS 333.67</strain>
    </source>
</reference>
<feature type="compositionally biased region" description="Basic and acidic residues" evidence="8">
    <location>
        <begin position="87"/>
        <end position="98"/>
    </location>
</feature>
<dbReference type="Pfam" id="PF07798">
    <property type="entry name" value="CCDC90-like"/>
    <property type="match status" value="1"/>
</dbReference>
<feature type="compositionally biased region" description="Pro residues" evidence="8">
    <location>
        <begin position="159"/>
        <end position="172"/>
    </location>
</feature>
<dbReference type="GO" id="GO:0016020">
    <property type="term" value="C:membrane"/>
    <property type="evidence" value="ECO:0007669"/>
    <property type="project" value="UniProtKB-SubCell"/>
</dbReference>
<evidence type="ECO:0000256" key="3">
    <source>
        <dbReference type="ARBA" id="ARBA00022692"/>
    </source>
</evidence>
<dbReference type="AlphaFoldDB" id="A0AAJ0GLQ4"/>
<feature type="compositionally biased region" description="Pro residues" evidence="8">
    <location>
        <begin position="120"/>
        <end position="139"/>
    </location>
</feature>
<keyword evidence="6" id="KW-0496">Mitochondrion</keyword>
<evidence type="ECO:0000256" key="9">
    <source>
        <dbReference type="SAM" id="Phobius"/>
    </source>
</evidence>
<dbReference type="GeneID" id="87888752"/>
<comment type="caution">
    <text evidence="10">The sequence shown here is derived from an EMBL/GenBank/DDBJ whole genome shotgun (WGS) entry which is preliminary data.</text>
</comment>
<evidence type="ECO:0000313" key="11">
    <source>
        <dbReference type="Proteomes" id="UP001273166"/>
    </source>
</evidence>
<feature type="region of interest" description="Disordered" evidence="8">
    <location>
        <begin position="17"/>
        <end position="223"/>
    </location>
</feature>
<dbReference type="GO" id="GO:0005739">
    <property type="term" value="C:mitochondrion"/>
    <property type="evidence" value="ECO:0007669"/>
    <property type="project" value="UniProtKB-SubCell"/>
</dbReference>